<dbReference type="Proteomes" id="UP001341281">
    <property type="component" value="Chromosome 07"/>
</dbReference>
<evidence type="ECO:0000256" key="1">
    <source>
        <dbReference type="SAM" id="MobiDB-lite"/>
    </source>
</evidence>
<gene>
    <name evidence="2" type="ORF">U9M48_031199</name>
</gene>
<feature type="compositionally biased region" description="Basic residues" evidence="1">
    <location>
        <begin position="30"/>
        <end position="42"/>
    </location>
</feature>
<accession>A0AAQ3U2J4</accession>
<feature type="region of interest" description="Disordered" evidence="1">
    <location>
        <begin position="30"/>
        <end position="70"/>
    </location>
</feature>
<reference evidence="2 3" key="1">
    <citation type="submission" date="2024-02" db="EMBL/GenBank/DDBJ databases">
        <title>High-quality chromosome-scale genome assembly of Pensacola bahiagrass (Paspalum notatum Flugge var. saurae).</title>
        <authorList>
            <person name="Vega J.M."/>
            <person name="Podio M."/>
            <person name="Orjuela J."/>
            <person name="Siena L.A."/>
            <person name="Pessino S.C."/>
            <person name="Combes M.C."/>
            <person name="Mariac C."/>
            <person name="Albertini E."/>
            <person name="Pupilli F."/>
            <person name="Ortiz J.P.A."/>
            <person name="Leblanc O."/>
        </authorList>
    </citation>
    <scope>NUCLEOTIDE SEQUENCE [LARGE SCALE GENOMIC DNA]</scope>
    <source>
        <strain evidence="2">R1</strain>
        <tissue evidence="2">Leaf</tissue>
    </source>
</reference>
<name>A0AAQ3U2J4_PASNO</name>
<proteinExistence type="predicted"/>
<protein>
    <submittedName>
        <fullName evidence="2">Uncharacterized protein</fullName>
    </submittedName>
</protein>
<keyword evidence="3" id="KW-1185">Reference proteome</keyword>
<dbReference type="EMBL" id="CP144751">
    <property type="protein sequence ID" value="WVZ84138.1"/>
    <property type="molecule type" value="Genomic_DNA"/>
</dbReference>
<evidence type="ECO:0000313" key="2">
    <source>
        <dbReference type="EMBL" id="WVZ84138.1"/>
    </source>
</evidence>
<organism evidence="2 3">
    <name type="scientific">Paspalum notatum var. saurae</name>
    <dbReference type="NCBI Taxonomy" id="547442"/>
    <lineage>
        <taxon>Eukaryota</taxon>
        <taxon>Viridiplantae</taxon>
        <taxon>Streptophyta</taxon>
        <taxon>Embryophyta</taxon>
        <taxon>Tracheophyta</taxon>
        <taxon>Spermatophyta</taxon>
        <taxon>Magnoliopsida</taxon>
        <taxon>Liliopsida</taxon>
        <taxon>Poales</taxon>
        <taxon>Poaceae</taxon>
        <taxon>PACMAD clade</taxon>
        <taxon>Panicoideae</taxon>
        <taxon>Andropogonodae</taxon>
        <taxon>Paspaleae</taxon>
        <taxon>Paspalinae</taxon>
        <taxon>Paspalum</taxon>
    </lineage>
</organism>
<dbReference type="AlphaFoldDB" id="A0AAQ3U2J4"/>
<feature type="compositionally biased region" description="Basic and acidic residues" evidence="1">
    <location>
        <begin position="48"/>
        <end position="63"/>
    </location>
</feature>
<evidence type="ECO:0000313" key="3">
    <source>
        <dbReference type="Proteomes" id="UP001341281"/>
    </source>
</evidence>
<sequence length="70" mass="8079">MLVQPSVRKLNMLGYETRIREDAMGVFKMAGKKRKSKQRRHQAWPPIIKEKKGDKGSSSDKSSKPFTTWS</sequence>